<dbReference type="Gene3D" id="1.10.287.130">
    <property type="match status" value="1"/>
</dbReference>
<evidence type="ECO:0000256" key="3">
    <source>
        <dbReference type="ARBA" id="ARBA00022553"/>
    </source>
</evidence>
<evidence type="ECO:0000256" key="6">
    <source>
        <dbReference type="SAM" id="Phobius"/>
    </source>
</evidence>
<evidence type="ECO:0000256" key="4">
    <source>
        <dbReference type="ARBA" id="ARBA00022679"/>
    </source>
</evidence>
<evidence type="ECO:0000313" key="9">
    <source>
        <dbReference type="Proteomes" id="UP000184232"/>
    </source>
</evidence>
<dbReference type="PANTHER" id="PTHR43304">
    <property type="entry name" value="PHYTOCHROME-LIKE PROTEIN CPH1"/>
    <property type="match status" value="1"/>
</dbReference>
<feature type="transmembrane region" description="Helical" evidence="6">
    <location>
        <begin position="12"/>
        <end position="32"/>
    </location>
</feature>
<evidence type="ECO:0000256" key="1">
    <source>
        <dbReference type="ARBA" id="ARBA00000085"/>
    </source>
</evidence>
<reference evidence="8 9" key="1">
    <citation type="submission" date="2016-11" db="EMBL/GenBank/DDBJ databases">
        <authorList>
            <person name="Jaros S."/>
            <person name="Januszkiewicz K."/>
            <person name="Wedrychowicz H."/>
        </authorList>
    </citation>
    <scope>NUCLEOTIDE SEQUENCE [LARGE SCALE GENOMIC DNA]</scope>
    <source>
        <strain evidence="8 9">DSM 22807</strain>
    </source>
</reference>
<dbReference type="PANTHER" id="PTHR43304:SF1">
    <property type="entry name" value="PAC DOMAIN-CONTAINING PROTEIN"/>
    <property type="match status" value="1"/>
</dbReference>
<dbReference type="SUPFAM" id="SSF55785">
    <property type="entry name" value="PYP-like sensor domain (PAS domain)"/>
    <property type="match status" value="1"/>
</dbReference>
<dbReference type="SMART" id="SM00388">
    <property type="entry name" value="HisKA"/>
    <property type="match status" value="1"/>
</dbReference>
<dbReference type="InterPro" id="IPR036097">
    <property type="entry name" value="HisK_dim/P_sf"/>
</dbReference>
<dbReference type="NCBIfam" id="TIGR00229">
    <property type="entry name" value="sensory_box"/>
    <property type="match status" value="1"/>
</dbReference>
<keyword evidence="6" id="KW-1133">Transmembrane helix</keyword>
<dbReference type="CDD" id="cd00130">
    <property type="entry name" value="PAS"/>
    <property type="match status" value="1"/>
</dbReference>
<dbReference type="InterPro" id="IPR000014">
    <property type="entry name" value="PAS"/>
</dbReference>
<keyword evidence="6" id="KW-0812">Transmembrane</keyword>
<dbReference type="InterPro" id="IPR004358">
    <property type="entry name" value="Sig_transdc_His_kin-like_C"/>
</dbReference>
<sequence>MFDSSYFNSLRFVRNIFYVALFILIVLASVTYRHYQELENMSAAIQKRYEISIELEKLISYIKDAETGDRGFTLTNDSTFLEPYLNARTRVNQSFNKLKIATRNNKKQQEHLGNIFNLVDRRFVYFKKQFSTGREFRDNLKHGNAIMDSLRTEVNEMIRYEKSLLQKTGKIYELNSSNSPLILFSSFLISILIIVLGYFRISKNYSRLLATNAQLRIYDESSKQAEILGKYGSWRYNIDTEEFYFSENYYRLFGYEPNEKGVSVDNFIALIHPEDREATLNNFEKSKKSLQNPPFPFRIFKNETHDVRYLRTKSRMIKNHDGTKTLLGATRDITEEYETTQIIEQRNFELEKTVKELTEFNHVASHDLQEPLRKIQTFISRIEEKEQENLSDNAKIYFERIKNAASRMRILIDDLLQYSRTNRTKNNFETVDLNTTIENSIVELSELINDKNATVNYDFLPTINGVEFQLTQLFINIISNSLKYAKEDVAPIISVSSEEINAKDDANLNSKESKPYYKITFTDNGIGFEQEHAEKIFNLFQRLHGKTDYPGTGVGLAICKKIVDNHNGFIFAKGEPNEGASFSIYFPK</sequence>
<accession>A0A1M6LEF6</accession>
<keyword evidence="3" id="KW-0597">Phosphoprotein</keyword>
<comment type="catalytic activity">
    <reaction evidence="1">
        <text>ATP + protein L-histidine = ADP + protein N-phospho-L-histidine.</text>
        <dbReference type="EC" id="2.7.13.3"/>
    </reaction>
</comment>
<dbReference type="PROSITE" id="PS50109">
    <property type="entry name" value="HIS_KIN"/>
    <property type="match status" value="1"/>
</dbReference>
<dbReference type="InterPro" id="IPR007891">
    <property type="entry name" value="CHASE3"/>
</dbReference>
<dbReference type="InterPro" id="IPR003661">
    <property type="entry name" value="HisK_dim/P_dom"/>
</dbReference>
<protein>
    <recommendedName>
        <fullName evidence="2">histidine kinase</fullName>
        <ecNumber evidence="2">2.7.13.3</ecNumber>
    </recommendedName>
</protein>
<dbReference type="Pfam" id="PF05227">
    <property type="entry name" value="CHASE3"/>
    <property type="match status" value="1"/>
</dbReference>
<dbReference type="CDD" id="cd19410">
    <property type="entry name" value="HK9-like_sensor"/>
    <property type="match status" value="1"/>
</dbReference>
<gene>
    <name evidence="8" type="ORF">SAMN05444337_2470</name>
</gene>
<keyword evidence="4" id="KW-0808">Transferase</keyword>
<dbReference type="InterPro" id="IPR003594">
    <property type="entry name" value="HATPase_dom"/>
</dbReference>
<dbReference type="InterPro" id="IPR035965">
    <property type="entry name" value="PAS-like_dom_sf"/>
</dbReference>
<dbReference type="InterPro" id="IPR052162">
    <property type="entry name" value="Sensor_kinase/Photoreceptor"/>
</dbReference>
<dbReference type="PRINTS" id="PR00344">
    <property type="entry name" value="BCTRLSENSOR"/>
</dbReference>
<dbReference type="Gene3D" id="3.30.565.10">
    <property type="entry name" value="Histidine kinase-like ATPase, C-terminal domain"/>
    <property type="match status" value="1"/>
</dbReference>
<feature type="transmembrane region" description="Helical" evidence="6">
    <location>
        <begin position="181"/>
        <end position="199"/>
    </location>
</feature>
<dbReference type="GO" id="GO:0000155">
    <property type="term" value="F:phosphorelay sensor kinase activity"/>
    <property type="evidence" value="ECO:0007669"/>
    <property type="project" value="InterPro"/>
</dbReference>
<dbReference type="Proteomes" id="UP000184232">
    <property type="component" value="Unassembled WGS sequence"/>
</dbReference>
<keyword evidence="6" id="KW-0472">Membrane</keyword>
<dbReference type="SUPFAM" id="SSF47384">
    <property type="entry name" value="Homodimeric domain of signal transducing histidine kinase"/>
    <property type="match status" value="1"/>
</dbReference>
<dbReference type="AlphaFoldDB" id="A0A1M6LEF6"/>
<dbReference type="SMART" id="SM00387">
    <property type="entry name" value="HATPase_c"/>
    <property type="match status" value="1"/>
</dbReference>
<evidence type="ECO:0000256" key="5">
    <source>
        <dbReference type="ARBA" id="ARBA00022777"/>
    </source>
</evidence>
<organism evidence="8 9">
    <name type="scientific">Flavobacterium haoranii</name>
    <dbReference type="NCBI Taxonomy" id="683124"/>
    <lineage>
        <taxon>Bacteria</taxon>
        <taxon>Pseudomonadati</taxon>
        <taxon>Bacteroidota</taxon>
        <taxon>Flavobacteriia</taxon>
        <taxon>Flavobacteriales</taxon>
        <taxon>Flavobacteriaceae</taxon>
        <taxon>Flavobacterium</taxon>
    </lineage>
</organism>
<dbReference type="Pfam" id="PF02518">
    <property type="entry name" value="HATPase_c"/>
    <property type="match status" value="1"/>
</dbReference>
<evidence type="ECO:0000313" key="8">
    <source>
        <dbReference type="EMBL" id="SHJ69589.1"/>
    </source>
</evidence>
<proteinExistence type="predicted"/>
<keyword evidence="5" id="KW-0418">Kinase</keyword>
<dbReference type="SUPFAM" id="SSF55874">
    <property type="entry name" value="ATPase domain of HSP90 chaperone/DNA topoisomerase II/histidine kinase"/>
    <property type="match status" value="1"/>
</dbReference>
<dbReference type="Pfam" id="PF08447">
    <property type="entry name" value="PAS_3"/>
    <property type="match status" value="1"/>
</dbReference>
<dbReference type="STRING" id="683124.SAMN05444337_2470"/>
<dbReference type="Pfam" id="PF00512">
    <property type="entry name" value="HisKA"/>
    <property type="match status" value="1"/>
</dbReference>
<evidence type="ECO:0000259" key="7">
    <source>
        <dbReference type="PROSITE" id="PS50109"/>
    </source>
</evidence>
<dbReference type="InterPro" id="IPR036890">
    <property type="entry name" value="HATPase_C_sf"/>
</dbReference>
<keyword evidence="9" id="KW-1185">Reference proteome</keyword>
<feature type="domain" description="Histidine kinase" evidence="7">
    <location>
        <begin position="363"/>
        <end position="588"/>
    </location>
</feature>
<dbReference type="EC" id="2.7.13.3" evidence="2"/>
<evidence type="ECO:0000256" key="2">
    <source>
        <dbReference type="ARBA" id="ARBA00012438"/>
    </source>
</evidence>
<dbReference type="CDD" id="cd00082">
    <property type="entry name" value="HisKA"/>
    <property type="match status" value="1"/>
</dbReference>
<dbReference type="InterPro" id="IPR005467">
    <property type="entry name" value="His_kinase_dom"/>
</dbReference>
<dbReference type="InterPro" id="IPR013655">
    <property type="entry name" value="PAS_fold_3"/>
</dbReference>
<dbReference type="RefSeq" id="WP_072785529.1">
    <property type="nucleotide sequence ID" value="NZ_CP045292.1"/>
</dbReference>
<dbReference type="OrthoDB" id="9124519at2"/>
<name>A0A1M6LEF6_9FLAO</name>
<dbReference type="EMBL" id="FQZH01000005">
    <property type="protein sequence ID" value="SHJ69589.1"/>
    <property type="molecule type" value="Genomic_DNA"/>
</dbReference>
<dbReference type="Gene3D" id="3.30.450.20">
    <property type="entry name" value="PAS domain"/>
    <property type="match status" value="1"/>
</dbReference>